<feature type="transmembrane region" description="Helical" evidence="3">
    <location>
        <begin position="117"/>
        <end position="139"/>
    </location>
</feature>
<dbReference type="PANTHER" id="PTHR34295:SF1">
    <property type="entry name" value="BIOTIN TRANSPORTER BIOY"/>
    <property type="match status" value="1"/>
</dbReference>
<dbReference type="AlphaFoldDB" id="A0A939H9S8"/>
<dbReference type="Proteomes" id="UP000664218">
    <property type="component" value="Unassembled WGS sequence"/>
</dbReference>
<dbReference type="RefSeq" id="WP_207598620.1">
    <property type="nucleotide sequence ID" value="NZ_JAFNJU010000002.1"/>
</dbReference>
<organism evidence="4 5">
    <name type="scientific">Proteiniclasticum aestuarii</name>
    <dbReference type="NCBI Taxonomy" id="2817862"/>
    <lineage>
        <taxon>Bacteria</taxon>
        <taxon>Bacillati</taxon>
        <taxon>Bacillota</taxon>
        <taxon>Clostridia</taxon>
        <taxon>Eubacteriales</taxon>
        <taxon>Clostridiaceae</taxon>
        <taxon>Proteiniclasticum</taxon>
    </lineage>
</organism>
<evidence type="ECO:0000313" key="5">
    <source>
        <dbReference type="Proteomes" id="UP000664218"/>
    </source>
</evidence>
<dbReference type="GO" id="GO:0015225">
    <property type="term" value="F:biotin transmembrane transporter activity"/>
    <property type="evidence" value="ECO:0007669"/>
    <property type="project" value="UniProtKB-UniRule"/>
</dbReference>
<dbReference type="PANTHER" id="PTHR34295">
    <property type="entry name" value="BIOTIN TRANSPORTER BIOY"/>
    <property type="match status" value="1"/>
</dbReference>
<keyword evidence="2" id="KW-0813">Transport</keyword>
<comment type="similarity">
    <text evidence="1 2">Belongs to the BioY family.</text>
</comment>
<evidence type="ECO:0000256" key="3">
    <source>
        <dbReference type="SAM" id="Phobius"/>
    </source>
</evidence>
<dbReference type="PIRSF" id="PIRSF016661">
    <property type="entry name" value="BioY"/>
    <property type="match status" value="1"/>
</dbReference>
<feature type="transmembrane region" description="Helical" evidence="3">
    <location>
        <begin position="61"/>
        <end position="83"/>
    </location>
</feature>
<protein>
    <recommendedName>
        <fullName evidence="2">Biotin transporter</fullName>
    </recommendedName>
</protein>
<dbReference type="Gene3D" id="1.10.1760.20">
    <property type="match status" value="1"/>
</dbReference>
<reference evidence="4" key="1">
    <citation type="submission" date="2021-03" db="EMBL/GenBank/DDBJ databases">
        <title>Proteiniclasticum marinus sp. nov., isolated from tidal flat sediment.</title>
        <authorList>
            <person name="Namirimu T."/>
            <person name="Yang J.-A."/>
            <person name="Yang S.-H."/>
            <person name="Kim Y.-J."/>
            <person name="Kwon K.K."/>
        </authorList>
    </citation>
    <scope>NUCLEOTIDE SEQUENCE</scope>
    <source>
        <strain evidence="4">SCR006</strain>
    </source>
</reference>
<dbReference type="InterPro" id="IPR003784">
    <property type="entry name" value="BioY"/>
</dbReference>
<feature type="transmembrane region" description="Helical" evidence="3">
    <location>
        <begin position="89"/>
        <end position="105"/>
    </location>
</feature>
<keyword evidence="2 3" id="KW-0472">Membrane</keyword>
<feature type="transmembrane region" description="Helical" evidence="3">
    <location>
        <begin position="159"/>
        <end position="181"/>
    </location>
</feature>
<keyword evidence="3" id="KW-0812">Transmembrane</keyword>
<gene>
    <name evidence="4" type="ORF">J3A84_03455</name>
</gene>
<keyword evidence="5" id="KW-1185">Reference proteome</keyword>
<accession>A0A939H9S8</accession>
<keyword evidence="2" id="KW-1003">Cell membrane</keyword>
<evidence type="ECO:0000256" key="2">
    <source>
        <dbReference type="PIRNR" id="PIRNR016661"/>
    </source>
</evidence>
<keyword evidence="3" id="KW-1133">Transmembrane helix</keyword>
<evidence type="ECO:0000313" key="4">
    <source>
        <dbReference type="EMBL" id="MBO1264101.1"/>
    </source>
</evidence>
<comment type="caution">
    <text evidence="4">The sequence shown here is derived from an EMBL/GenBank/DDBJ whole genome shotgun (WGS) entry which is preliminary data.</text>
</comment>
<evidence type="ECO:0000256" key="1">
    <source>
        <dbReference type="ARBA" id="ARBA00010692"/>
    </source>
</evidence>
<dbReference type="EMBL" id="JAFNJU010000002">
    <property type="protein sequence ID" value="MBO1264101.1"/>
    <property type="molecule type" value="Genomic_DNA"/>
</dbReference>
<feature type="transmembrane region" description="Helical" evidence="3">
    <location>
        <begin position="12"/>
        <end position="30"/>
    </location>
</feature>
<sequence>MSETVKRKISTKDLAILPVFSVLTAVGAFIRIPIGVVPVSLQTVFVVISALLLGKKAFYAQLIYVLLGLLGLPVFTGGGGIGYVFTPTFGYLLGFMAAAYLMGALREKLVTLSFMRLALIALLGLLVIYGLGVSHLYLLKNLILPGTPMGLYDAIRYGALLFLPMDTLWCLFGALLSARLLKHPSFQVR</sequence>
<name>A0A939H9S8_9CLOT</name>
<feature type="transmembrane region" description="Helical" evidence="3">
    <location>
        <begin position="36"/>
        <end position="54"/>
    </location>
</feature>
<proteinExistence type="inferred from homology"/>
<comment type="subcellular location">
    <subcellularLocation>
        <location evidence="2">Cell membrane</location>
        <topology evidence="2">Multi-pass membrane protein</topology>
    </subcellularLocation>
</comment>
<dbReference type="Pfam" id="PF02632">
    <property type="entry name" value="BioY"/>
    <property type="match status" value="1"/>
</dbReference>
<dbReference type="GO" id="GO:0005886">
    <property type="term" value="C:plasma membrane"/>
    <property type="evidence" value="ECO:0007669"/>
    <property type="project" value="UniProtKB-SubCell"/>
</dbReference>